<dbReference type="OrthoDB" id="66244at2759"/>
<dbReference type="Proteomes" id="UP000030762">
    <property type="component" value="Unassembled WGS sequence"/>
</dbReference>
<accession>T0RDU4</accession>
<evidence type="ECO:0000256" key="1">
    <source>
        <dbReference type="SAM" id="Coils"/>
    </source>
</evidence>
<dbReference type="AlphaFoldDB" id="T0RDU4"/>
<dbReference type="SUPFAM" id="SSF48340">
    <property type="entry name" value="Interferon-induced guanylate-binding protein 1 (GBP1), C-terminal domain"/>
    <property type="match status" value="1"/>
</dbReference>
<dbReference type="EMBL" id="JH767202">
    <property type="protein sequence ID" value="EQC27787.1"/>
    <property type="molecule type" value="Genomic_DNA"/>
</dbReference>
<proteinExistence type="predicted"/>
<feature type="coiled-coil region" evidence="1">
    <location>
        <begin position="482"/>
        <end position="516"/>
    </location>
</feature>
<protein>
    <submittedName>
        <fullName evidence="2">Uncharacterized protein</fullName>
    </submittedName>
</protein>
<dbReference type="RefSeq" id="XP_008618717.1">
    <property type="nucleotide sequence ID" value="XM_008620495.1"/>
</dbReference>
<evidence type="ECO:0000313" key="3">
    <source>
        <dbReference type="Proteomes" id="UP000030762"/>
    </source>
</evidence>
<keyword evidence="1" id="KW-0175">Coiled coil</keyword>
<dbReference type="eggNOG" id="ENOG502QV9Q">
    <property type="taxonomic scope" value="Eukaryota"/>
</dbReference>
<name>T0RDU4_SAPDV</name>
<reference evidence="2 3" key="1">
    <citation type="submission" date="2012-04" db="EMBL/GenBank/DDBJ databases">
        <title>The Genome Sequence of Saprolegnia declina VS20.</title>
        <authorList>
            <consortium name="The Broad Institute Genome Sequencing Platform"/>
            <person name="Russ C."/>
            <person name="Nusbaum C."/>
            <person name="Tyler B."/>
            <person name="van West P."/>
            <person name="Dieguez-Uribeondo J."/>
            <person name="de Bruijn I."/>
            <person name="Tripathy S."/>
            <person name="Jiang R."/>
            <person name="Young S.K."/>
            <person name="Zeng Q."/>
            <person name="Gargeya S."/>
            <person name="Fitzgerald M."/>
            <person name="Haas B."/>
            <person name="Abouelleil A."/>
            <person name="Alvarado L."/>
            <person name="Arachchi H.M."/>
            <person name="Berlin A."/>
            <person name="Chapman S.B."/>
            <person name="Goldberg J."/>
            <person name="Griggs A."/>
            <person name="Gujja S."/>
            <person name="Hansen M."/>
            <person name="Howarth C."/>
            <person name="Imamovic A."/>
            <person name="Larimer J."/>
            <person name="McCowen C."/>
            <person name="Montmayeur A."/>
            <person name="Murphy C."/>
            <person name="Neiman D."/>
            <person name="Pearson M."/>
            <person name="Priest M."/>
            <person name="Roberts A."/>
            <person name="Saif S."/>
            <person name="Shea T."/>
            <person name="Sisk P."/>
            <person name="Sykes S."/>
            <person name="Wortman J."/>
            <person name="Nusbaum C."/>
            <person name="Birren B."/>
        </authorList>
    </citation>
    <scope>NUCLEOTIDE SEQUENCE [LARGE SCALE GENOMIC DNA]</scope>
    <source>
        <strain evidence="2 3">VS20</strain>
    </source>
</reference>
<dbReference type="GO" id="GO:0005525">
    <property type="term" value="F:GTP binding"/>
    <property type="evidence" value="ECO:0007669"/>
    <property type="project" value="InterPro"/>
</dbReference>
<gene>
    <name evidence="2" type="ORF">SDRG_14371</name>
</gene>
<dbReference type="GO" id="GO:0003924">
    <property type="term" value="F:GTPase activity"/>
    <property type="evidence" value="ECO:0007669"/>
    <property type="project" value="InterPro"/>
</dbReference>
<dbReference type="InParanoid" id="T0RDU4"/>
<organism evidence="2 3">
    <name type="scientific">Saprolegnia diclina (strain VS20)</name>
    <dbReference type="NCBI Taxonomy" id="1156394"/>
    <lineage>
        <taxon>Eukaryota</taxon>
        <taxon>Sar</taxon>
        <taxon>Stramenopiles</taxon>
        <taxon>Oomycota</taxon>
        <taxon>Saprolegniomycetes</taxon>
        <taxon>Saprolegniales</taxon>
        <taxon>Saprolegniaceae</taxon>
        <taxon>Saprolegnia</taxon>
    </lineage>
</organism>
<evidence type="ECO:0000313" key="2">
    <source>
        <dbReference type="EMBL" id="EQC27787.1"/>
    </source>
</evidence>
<keyword evidence="3" id="KW-1185">Reference proteome</keyword>
<dbReference type="OMA" id="METMQKM"/>
<dbReference type="InterPro" id="IPR036543">
    <property type="entry name" value="Guanylate-bd_C_sf"/>
</dbReference>
<sequence length="623" mass="66787">MTEEVVWEWPPAPIRLIEDDGETMHLAAAGVAFLQGFEYPIGTLVVTGGPDRLRDASRVLGEGPPARDASSTAPGIYIVGSADYMQSGRCVLLLDLQLPSGPSPLRAVAVALASLVLHIGSGEVDAAAHLLQGLSNDTPDVAPFLPSMAWITPGLSPVFTPGAWPGVGGRPHDAQLVKARHVGTIELPTDADDAFLSVCRATLLDAVPEKRLFNVTFTGPLLIAFLDACLQPTADGALDLLSAWDHVVDLQCQPIVADALQTYRDAMDGVVTESPPLELPAYETLHDDVSRMALGLFASGAAFPQAPARSKAKAALLNALRRLDRDQRDALDANSEAFCSALCTQLWHAATADRSQEPASALLTISAQYHDACRGPAKHRVWSERVAADGAAFFQHATAAAYAAWTDDQLADERNALDAAYKAKHTTLLEHFQREKVTLEARLQQEQALQAKAHAASLARVNMDVNETRRTRDELGAAQATIVQLQEALRQREIDVKAANESIASLKSDMSQMEATRADEAVARTALVDRLAESLQTEASLRAQLAAAEAARLADVTARASMAHDAIAQLRTVSEEKDMLQLKLNEFFLKASALPPAIQEHLLLPAESEPVVFADALSSFMAA</sequence>
<dbReference type="GeneID" id="19955098"/>
<dbReference type="VEuPathDB" id="FungiDB:SDRG_14371"/>